<evidence type="ECO:0000313" key="1">
    <source>
        <dbReference type="EMBL" id="JAE01772.1"/>
    </source>
</evidence>
<accession>A0A0A9ENT4</accession>
<proteinExistence type="predicted"/>
<dbReference type="AlphaFoldDB" id="A0A0A9ENT4"/>
<reference evidence="1" key="2">
    <citation type="journal article" date="2015" name="Data Brief">
        <title>Shoot transcriptome of the giant reed, Arundo donax.</title>
        <authorList>
            <person name="Barrero R.A."/>
            <person name="Guerrero F.D."/>
            <person name="Moolhuijzen P."/>
            <person name="Goolsby J.A."/>
            <person name="Tidwell J."/>
            <person name="Bellgard S.E."/>
            <person name="Bellgard M.I."/>
        </authorList>
    </citation>
    <scope>NUCLEOTIDE SEQUENCE</scope>
    <source>
        <tissue evidence="1">Shoot tissue taken approximately 20 cm above the soil surface</tissue>
    </source>
</reference>
<reference evidence="1" key="1">
    <citation type="submission" date="2014-09" db="EMBL/GenBank/DDBJ databases">
        <authorList>
            <person name="Magalhaes I.L.F."/>
            <person name="Oliveira U."/>
            <person name="Santos F.R."/>
            <person name="Vidigal T.H.D.A."/>
            <person name="Brescovit A.D."/>
            <person name="Santos A.J."/>
        </authorList>
    </citation>
    <scope>NUCLEOTIDE SEQUENCE</scope>
    <source>
        <tissue evidence="1">Shoot tissue taken approximately 20 cm above the soil surface</tissue>
    </source>
</reference>
<sequence length="21" mass="2575">MYITTKIPYHFQAQKRNQGIH</sequence>
<organism evidence="1">
    <name type="scientific">Arundo donax</name>
    <name type="common">Giant reed</name>
    <name type="synonym">Donax arundinaceus</name>
    <dbReference type="NCBI Taxonomy" id="35708"/>
    <lineage>
        <taxon>Eukaryota</taxon>
        <taxon>Viridiplantae</taxon>
        <taxon>Streptophyta</taxon>
        <taxon>Embryophyta</taxon>
        <taxon>Tracheophyta</taxon>
        <taxon>Spermatophyta</taxon>
        <taxon>Magnoliopsida</taxon>
        <taxon>Liliopsida</taxon>
        <taxon>Poales</taxon>
        <taxon>Poaceae</taxon>
        <taxon>PACMAD clade</taxon>
        <taxon>Arundinoideae</taxon>
        <taxon>Arundineae</taxon>
        <taxon>Arundo</taxon>
    </lineage>
</organism>
<name>A0A0A9ENT4_ARUDO</name>
<dbReference type="EMBL" id="GBRH01196124">
    <property type="protein sequence ID" value="JAE01772.1"/>
    <property type="molecule type" value="Transcribed_RNA"/>
</dbReference>
<protein>
    <submittedName>
        <fullName evidence="1">Uncharacterized protein</fullName>
    </submittedName>
</protein>